<accession>A0ABP5RW73</accession>
<dbReference type="InterPro" id="IPR001110">
    <property type="entry name" value="UPF0012_CS"/>
</dbReference>
<evidence type="ECO:0000259" key="2">
    <source>
        <dbReference type="PROSITE" id="PS50263"/>
    </source>
</evidence>
<dbReference type="InterPro" id="IPR044083">
    <property type="entry name" value="RamA-like"/>
</dbReference>
<reference evidence="4" key="1">
    <citation type="journal article" date="2019" name="Int. J. Syst. Evol. Microbiol.">
        <title>The Global Catalogue of Microorganisms (GCM) 10K type strain sequencing project: providing services to taxonomists for standard genome sequencing and annotation.</title>
        <authorList>
            <consortium name="The Broad Institute Genomics Platform"/>
            <consortium name="The Broad Institute Genome Sequencing Center for Infectious Disease"/>
            <person name="Wu L."/>
            <person name="Ma J."/>
        </authorList>
    </citation>
    <scope>NUCLEOTIDE SEQUENCE [LARGE SCALE GENOMIC DNA]</scope>
    <source>
        <strain evidence="4">JCM 7356</strain>
    </source>
</reference>
<name>A0ABP5RW73_9ACTN</name>
<dbReference type="Pfam" id="PF00795">
    <property type="entry name" value="CN_hydrolase"/>
    <property type="match status" value="1"/>
</dbReference>
<gene>
    <name evidence="3" type="ORF">GCM10010430_75180</name>
</gene>
<dbReference type="CDD" id="cd07576">
    <property type="entry name" value="R-amidase_like"/>
    <property type="match status" value="1"/>
</dbReference>
<keyword evidence="4" id="KW-1185">Reference proteome</keyword>
<dbReference type="Proteomes" id="UP001500305">
    <property type="component" value="Unassembled WGS sequence"/>
</dbReference>
<dbReference type="InterPro" id="IPR036526">
    <property type="entry name" value="C-N_Hydrolase_sf"/>
</dbReference>
<dbReference type="PANTHER" id="PTHR23088">
    <property type="entry name" value="NITRILASE-RELATED"/>
    <property type="match status" value="1"/>
</dbReference>
<dbReference type="Gene3D" id="3.60.110.10">
    <property type="entry name" value="Carbon-nitrogen hydrolase"/>
    <property type="match status" value="1"/>
</dbReference>
<proteinExistence type="inferred from homology"/>
<keyword evidence="3" id="KW-0378">Hydrolase</keyword>
<dbReference type="RefSeq" id="WP_425557858.1">
    <property type="nucleotide sequence ID" value="NZ_BAAATR010000061.1"/>
</dbReference>
<protein>
    <submittedName>
        <fullName evidence="3">Carbon-nitrogen hydrolase family protein</fullName>
    </submittedName>
</protein>
<evidence type="ECO:0000313" key="3">
    <source>
        <dbReference type="EMBL" id="GAA2278192.1"/>
    </source>
</evidence>
<comment type="similarity">
    <text evidence="1">Belongs to the carbon-nitrogen hydrolase superfamily. NIT1/NIT2 family.</text>
</comment>
<dbReference type="PROSITE" id="PS50263">
    <property type="entry name" value="CN_HYDROLASE"/>
    <property type="match status" value="1"/>
</dbReference>
<dbReference type="SUPFAM" id="SSF56317">
    <property type="entry name" value="Carbon-nitrogen hydrolase"/>
    <property type="match status" value="1"/>
</dbReference>
<dbReference type="InterPro" id="IPR003010">
    <property type="entry name" value="C-N_Hydrolase"/>
</dbReference>
<evidence type="ECO:0000313" key="4">
    <source>
        <dbReference type="Proteomes" id="UP001500305"/>
    </source>
</evidence>
<dbReference type="PROSITE" id="PS01227">
    <property type="entry name" value="UPF0012"/>
    <property type="match status" value="1"/>
</dbReference>
<sequence>MLAMRIACWQAAAGSPDVPQLLDRLREAAVRAAEAGAELLVAPEMTLGGYPLRPGTLAEVSEPVDGPLCAAVSVIAREAGIAIVHGWPEDTGSAVYNAARLVSPEGTTLAAYRKAHLFGEVDSSRFAPGDHGVVQADFGGLKVGLLVCYDVEFPEAVRAHALAGTQLLVVPTALMRPWEFVARTIVPARAFESQLYVAYTNWIGERLSLDFCGLTTVAAPDGTRQTLAEPVEGLLLAEVDPAVVAKARADTPYLHDRRPELYEGPPARLG</sequence>
<dbReference type="EMBL" id="BAAATR010000061">
    <property type="protein sequence ID" value="GAA2278192.1"/>
    <property type="molecule type" value="Genomic_DNA"/>
</dbReference>
<dbReference type="GO" id="GO:0016787">
    <property type="term" value="F:hydrolase activity"/>
    <property type="evidence" value="ECO:0007669"/>
    <property type="project" value="UniProtKB-KW"/>
</dbReference>
<comment type="caution">
    <text evidence="3">The sequence shown here is derived from an EMBL/GenBank/DDBJ whole genome shotgun (WGS) entry which is preliminary data.</text>
</comment>
<organism evidence="3 4">
    <name type="scientific">Kitasatospora cystarginea</name>
    <dbReference type="NCBI Taxonomy" id="58350"/>
    <lineage>
        <taxon>Bacteria</taxon>
        <taxon>Bacillati</taxon>
        <taxon>Actinomycetota</taxon>
        <taxon>Actinomycetes</taxon>
        <taxon>Kitasatosporales</taxon>
        <taxon>Streptomycetaceae</taxon>
        <taxon>Kitasatospora</taxon>
    </lineage>
</organism>
<evidence type="ECO:0000256" key="1">
    <source>
        <dbReference type="ARBA" id="ARBA00010613"/>
    </source>
</evidence>
<dbReference type="PANTHER" id="PTHR23088:SF27">
    <property type="entry name" value="DEAMINATED GLUTATHIONE AMIDASE"/>
    <property type="match status" value="1"/>
</dbReference>
<feature type="domain" description="CN hydrolase" evidence="2">
    <location>
        <begin position="4"/>
        <end position="241"/>
    </location>
</feature>